<dbReference type="CDD" id="cd04301">
    <property type="entry name" value="NAT_SF"/>
    <property type="match status" value="1"/>
</dbReference>
<accession>A0A9P4UUV2</accession>
<keyword evidence="5" id="KW-1185">Reference proteome</keyword>
<keyword evidence="1" id="KW-0808">Transferase</keyword>
<organism evidence="4 5">
    <name type="scientific">Polychaeton citri CBS 116435</name>
    <dbReference type="NCBI Taxonomy" id="1314669"/>
    <lineage>
        <taxon>Eukaryota</taxon>
        <taxon>Fungi</taxon>
        <taxon>Dikarya</taxon>
        <taxon>Ascomycota</taxon>
        <taxon>Pezizomycotina</taxon>
        <taxon>Dothideomycetes</taxon>
        <taxon>Dothideomycetidae</taxon>
        <taxon>Capnodiales</taxon>
        <taxon>Capnodiaceae</taxon>
        <taxon>Polychaeton</taxon>
    </lineage>
</organism>
<dbReference type="GO" id="GO:0016747">
    <property type="term" value="F:acyltransferase activity, transferring groups other than amino-acyl groups"/>
    <property type="evidence" value="ECO:0007669"/>
    <property type="project" value="InterPro"/>
</dbReference>
<evidence type="ECO:0000313" key="4">
    <source>
        <dbReference type="EMBL" id="KAF2725505.1"/>
    </source>
</evidence>
<proteinExistence type="predicted"/>
<dbReference type="Proteomes" id="UP000799441">
    <property type="component" value="Unassembled WGS sequence"/>
</dbReference>
<dbReference type="InterPro" id="IPR050832">
    <property type="entry name" value="Bact_Acetyltransf"/>
</dbReference>
<dbReference type="PANTHER" id="PTHR43877">
    <property type="entry name" value="AMINOALKYLPHOSPHONATE N-ACETYLTRANSFERASE-RELATED-RELATED"/>
    <property type="match status" value="1"/>
</dbReference>
<dbReference type="Gene3D" id="3.40.630.30">
    <property type="match status" value="1"/>
</dbReference>
<dbReference type="AlphaFoldDB" id="A0A9P4UUV2"/>
<dbReference type="OrthoDB" id="41532at2759"/>
<dbReference type="PROSITE" id="PS51186">
    <property type="entry name" value="GNAT"/>
    <property type="match status" value="1"/>
</dbReference>
<protein>
    <submittedName>
        <fullName evidence="4">N-acetyltransferase GCN5</fullName>
    </submittedName>
</protein>
<reference evidence="4" key="1">
    <citation type="journal article" date="2020" name="Stud. Mycol.">
        <title>101 Dothideomycetes genomes: a test case for predicting lifestyles and emergence of pathogens.</title>
        <authorList>
            <person name="Haridas S."/>
            <person name="Albert R."/>
            <person name="Binder M."/>
            <person name="Bloem J."/>
            <person name="Labutti K."/>
            <person name="Salamov A."/>
            <person name="Andreopoulos B."/>
            <person name="Baker S."/>
            <person name="Barry K."/>
            <person name="Bills G."/>
            <person name="Bluhm B."/>
            <person name="Cannon C."/>
            <person name="Castanera R."/>
            <person name="Culley D."/>
            <person name="Daum C."/>
            <person name="Ezra D."/>
            <person name="Gonzalez J."/>
            <person name="Henrissat B."/>
            <person name="Kuo A."/>
            <person name="Liang C."/>
            <person name="Lipzen A."/>
            <person name="Lutzoni F."/>
            <person name="Magnuson J."/>
            <person name="Mondo S."/>
            <person name="Nolan M."/>
            <person name="Ohm R."/>
            <person name="Pangilinan J."/>
            <person name="Park H.-J."/>
            <person name="Ramirez L."/>
            <person name="Alfaro M."/>
            <person name="Sun H."/>
            <person name="Tritt A."/>
            <person name="Yoshinaga Y."/>
            <person name="Zwiers L.-H."/>
            <person name="Turgeon B."/>
            <person name="Goodwin S."/>
            <person name="Spatafora J."/>
            <person name="Crous P."/>
            <person name="Grigoriev I."/>
        </authorList>
    </citation>
    <scope>NUCLEOTIDE SEQUENCE</scope>
    <source>
        <strain evidence="4">CBS 116435</strain>
    </source>
</reference>
<sequence length="182" mass="19576">MTASSLTIRKADFADPALISLIKIHSAYCNSPDNNVPGEETNVLDIVALQQPNVTLWTVHGLPTASSPSPSTTGTEALLGCGALKTLPASASSNGHLAEPCGELKSMHTTAASRRQGVGAQMLDYIMSEARRQGLKRLYLETGTTEAFVATNRFYARHGFEECGPYGDYPVQKNSCFRVKQL</sequence>
<gene>
    <name evidence="4" type="ORF">K431DRAFT_290628</name>
</gene>
<name>A0A9P4UUV2_9PEZI</name>
<comment type="caution">
    <text evidence="4">The sequence shown here is derived from an EMBL/GenBank/DDBJ whole genome shotgun (WGS) entry which is preliminary data.</text>
</comment>
<evidence type="ECO:0000256" key="1">
    <source>
        <dbReference type="ARBA" id="ARBA00022679"/>
    </source>
</evidence>
<evidence type="ECO:0000259" key="3">
    <source>
        <dbReference type="PROSITE" id="PS51186"/>
    </source>
</evidence>
<dbReference type="InterPro" id="IPR000182">
    <property type="entry name" value="GNAT_dom"/>
</dbReference>
<dbReference type="SUPFAM" id="SSF55729">
    <property type="entry name" value="Acyl-CoA N-acyltransferases (Nat)"/>
    <property type="match status" value="1"/>
</dbReference>
<dbReference type="PANTHER" id="PTHR43877:SF5">
    <property type="entry name" value="BLL8307 PROTEIN"/>
    <property type="match status" value="1"/>
</dbReference>
<evidence type="ECO:0000313" key="5">
    <source>
        <dbReference type="Proteomes" id="UP000799441"/>
    </source>
</evidence>
<feature type="domain" description="N-acetyltransferase" evidence="3">
    <location>
        <begin position="33"/>
        <end position="182"/>
    </location>
</feature>
<dbReference type="Pfam" id="PF00583">
    <property type="entry name" value="Acetyltransf_1"/>
    <property type="match status" value="1"/>
</dbReference>
<evidence type="ECO:0000256" key="2">
    <source>
        <dbReference type="ARBA" id="ARBA00023315"/>
    </source>
</evidence>
<dbReference type="EMBL" id="MU003767">
    <property type="protein sequence ID" value="KAF2725505.1"/>
    <property type="molecule type" value="Genomic_DNA"/>
</dbReference>
<keyword evidence="2" id="KW-0012">Acyltransferase</keyword>
<dbReference type="InterPro" id="IPR016181">
    <property type="entry name" value="Acyl_CoA_acyltransferase"/>
</dbReference>